<feature type="domain" description="Response regulatory" evidence="3">
    <location>
        <begin position="21"/>
        <end position="137"/>
    </location>
</feature>
<dbReference type="PROSITE" id="PS50110">
    <property type="entry name" value="RESPONSE_REGULATORY"/>
    <property type="match status" value="1"/>
</dbReference>
<dbReference type="CDD" id="cd17546">
    <property type="entry name" value="REC_hyHK_CKI1_RcsC-like"/>
    <property type="match status" value="1"/>
</dbReference>
<dbReference type="RefSeq" id="WP_302705783.1">
    <property type="nucleotide sequence ID" value="NZ_JAULSC010000002.1"/>
</dbReference>
<dbReference type="Gene3D" id="3.40.50.2300">
    <property type="match status" value="1"/>
</dbReference>
<reference evidence="4" key="1">
    <citation type="submission" date="2023-06" db="EMBL/GenBank/DDBJ databases">
        <title>Genome sequence of Nocardioides sp. SOB44.</title>
        <authorList>
            <person name="Zhang G."/>
        </authorList>
    </citation>
    <scope>NUCLEOTIDE SEQUENCE</scope>
    <source>
        <strain evidence="4">SOB44</strain>
    </source>
</reference>
<comment type="caution">
    <text evidence="4">The sequence shown here is derived from an EMBL/GenBank/DDBJ whole genome shotgun (WGS) entry which is preliminary data.</text>
</comment>
<protein>
    <submittedName>
        <fullName evidence="4">Response regulator</fullName>
    </submittedName>
</protein>
<evidence type="ECO:0000256" key="1">
    <source>
        <dbReference type="ARBA" id="ARBA00022553"/>
    </source>
</evidence>
<evidence type="ECO:0000256" key="2">
    <source>
        <dbReference type="PROSITE-ProRule" id="PRU00169"/>
    </source>
</evidence>
<evidence type="ECO:0000313" key="4">
    <source>
        <dbReference type="EMBL" id="MDO3394774.1"/>
    </source>
</evidence>
<dbReference type="InterPro" id="IPR001789">
    <property type="entry name" value="Sig_transdc_resp-reg_receiver"/>
</dbReference>
<feature type="modified residue" description="4-aspartylphosphate" evidence="2">
    <location>
        <position position="70"/>
    </location>
</feature>
<keyword evidence="5" id="KW-1185">Reference proteome</keyword>
<dbReference type="InterPro" id="IPR050595">
    <property type="entry name" value="Bact_response_regulator"/>
</dbReference>
<sequence length="140" mass="15482">MDASSQGSGTSGTSPDGAGWRFLVVDDQEDIRDIMVRMLTRLGHSADEAEDGQYAVEALAAERYDVMFLDLSMPRMSGEDVVRWLREHPDVAPGLRIVVVSAWAGDKRSTLHELGVDAVLPKPFRKQQLVDLLEELDRSG</sequence>
<dbReference type="InterPro" id="IPR011006">
    <property type="entry name" value="CheY-like_superfamily"/>
</dbReference>
<evidence type="ECO:0000313" key="5">
    <source>
        <dbReference type="Proteomes" id="UP001168363"/>
    </source>
</evidence>
<name>A0ABT8TLD3_9ACTN</name>
<dbReference type="PANTHER" id="PTHR44591">
    <property type="entry name" value="STRESS RESPONSE REGULATOR PROTEIN 1"/>
    <property type="match status" value="1"/>
</dbReference>
<dbReference type="PANTHER" id="PTHR44591:SF20">
    <property type="entry name" value="PROTEIN PILH"/>
    <property type="match status" value="1"/>
</dbReference>
<gene>
    <name evidence="4" type="ORF">QWJ41_03515</name>
</gene>
<dbReference type="EMBL" id="JAULSC010000002">
    <property type="protein sequence ID" value="MDO3394774.1"/>
    <property type="molecule type" value="Genomic_DNA"/>
</dbReference>
<dbReference type="Pfam" id="PF00072">
    <property type="entry name" value="Response_reg"/>
    <property type="match status" value="1"/>
</dbReference>
<proteinExistence type="predicted"/>
<organism evidence="4 5">
    <name type="scientific">Nocardioides cremeus</name>
    <dbReference type="NCBI Taxonomy" id="3058044"/>
    <lineage>
        <taxon>Bacteria</taxon>
        <taxon>Bacillati</taxon>
        <taxon>Actinomycetota</taxon>
        <taxon>Actinomycetes</taxon>
        <taxon>Propionibacteriales</taxon>
        <taxon>Nocardioidaceae</taxon>
        <taxon>Nocardioides</taxon>
    </lineage>
</organism>
<dbReference type="SMART" id="SM00448">
    <property type="entry name" value="REC"/>
    <property type="match status" value="1"/>
</dbReference>
<evidence type="ECO:0000259" key="3">
    <source>
        <dbReference type="PROSITE" id="PS50110"/>
    </source>
</evidence>
<dbReference type="Proteomes" id="UP001168363">
    <property type="component" value="Unassembled WGS sequence"/>
</dbReference>
<accession>A0ABT8TLD3</accession>
<dbReference type="SUPFAM" id="SSF52172">
    <property type="entry name" value="CheY-like"/>
    <property type="match status" value="1"/>
</dbReference>
<keyword evidence="1 2" id="KW-0597">Phosphoprotein</keyword>